<keyword evidence="1" id="KW-0732">Signal</keyword>
<proteinExistence type="predicted"/>
<name>A0AAE4ZDD7_9BACT</name>
<evidence type="ECO:0008006" key="4">
    <source>
        <dbReference type="Google" id="ProtNLM"/>
    </source>
</evidence>
<protein>
    <recommendedName>
        <fullName evidence="4">GerMN domain-containing protein</fullName>
    </recommendedName>
</protein>
<dbReference type="AlphaFoldDB" id="A0AAE4ZDD7"/>
<organism evidence="2 3">
    <name type="scientific">Candidatus Kutchimonas denitrificans</name>
    <dbReference type="NCBI Taxonomy" id="3056748"/>
    <lineage>
        <taxon>Bacteria</taxon>
        <taxon>Pseudomonadati</taxon>
        <taxon>Gemmatimonadota</taxon>
        <taxon>Gemmatimonadia</taxon>
        <taxon>Candidatus Palauibacterales</taxon>
        <taxon>Candidatus Palauibacteraceae</taxon>
        <taxon>Candidatus Kutchimonas</taxon>
    </lineage>
</organism>
<feature type="signal peptide" evidence="1">
    <location>
        <begin position="1"/>
        <end position="24"/>
    </location>
</feature>
<evidence type="ECO:0000313" key="2">
    <source>
        <dbReference type="EMBL" id="NIR76285.1"/>
    </source>
</evidence>
<gene>
    <name evidence="2" type="ORF">GWO12_14420</name>
</gene>
<sequence length="293" mass="31719">MTRRYALTAVTLALLNACAGVAAAQGPDRTGGRRVQLRLVADSGVVGHFRFTGQLTSRLVFDIPEDDPRHDLLAAVTAPQSTTRDVAGTVVSTPAAADEDRRYLIYWLGYRFSGEEDRTLSPVAWDSIFQKVGRRATLRFSPLGRPLGVQVSSDAVRPVARSLADILAGLAMALPADSVGLGGRWEGQVAVPITAPDGSRQEALVQVTYRLAEVSREPDGVRARIEFDGEPVGVSIGVRTVSGEYFGESVFSVSGGYYEEMMALANLEVNWEDTSGLPPSRTVIEWRGQLIRR</sequence>
<comment type="caution">
    <text evidence="2">The sequence shown here is derived from an EMBL/GenBank/DDBJ whole genome shotgun (WGS) entry which is preliminary data.</text>
</comment>
<reference evidence="2 3" key="1">
    <citation type="submission" date="2020-01" db="EMBL/GenBank/DDBJ databases">
        <title>Genomes assembled from Gulf of Kutch pelagic sediment metagenomes.</title>
        <authorList>
            <person name="Chandrashekar M."/>
            <person name="Mahajan M.S."/>
            <person name="Dave K.J."/>
            <person name="Vatsa P."/>
            <person name="Nathani N.M."/>
        </authorList>
    </citation>
    <scope>NUCLEOTIDE SEQUENCE [LARGE SCALE GENOMIC DNA]</scope>
    <source>
        <strain evidence="2">KS3-K002</strain>
    </source>
</reference>
<feature type="chain" id="PRO_5042011299" description="GerMN domain-containing protein" evidence="1">
    <location>
        <begin position="25"/>
        <end position="293"/>
    </location>
</feature>
<dbReference type="Proteomes" id="UP000702544">
    <property type="component" value="Unassembled WGS sequence"/>
</dbReference>
<accession>A0AAE4ZDD7</accession>
<evidence type="ECO:0000256" key="1">
    <source>
        <dbReference type="SAM" id="SignalP"/>
    </source>
</evidence>
<evidence type="ECO:0000313" key="3">
    <source>
        <dbReference type="Proteomes" id="UP000702544"/>
    </source>
</evidence>
<dbReference type="EMBL" id="JAACAK010000120">
    <property type="protein sequence ID" value="NIR76285.1"/>
    <property type="molecule type" value="Genomic_DNA"/>
</dbReference>